<keyword evidence="4" id="KW-0479">Metal-binding</keyword>
<dbReference type="CDD" id="cd15517">
    <property type="entry name" value="PHD_TCF19_like"/>
    <property type="match status" value="1"/>
</dbReference>
<dbReference type="InterPro" id="IPR038822">
    <property type="entry name" value="Vertnin-like"/>
</dbReference>
<evidence type="ECO:0000256" key="10">
    <source>
        <dbReference type="SAM" id="MobiDB-lite"/>
    </source>
</evidence>
<accession>A0AA88YDD8</accession>
<organism evidence="13 14">
    <name type="scientific">Pinctada imbricata</name>
    <name type="common">Atlantic pearl-oyster</name>
    <name type="synonym">Pinctada martensii</name>
    <dbReference type="NCBI Taxonomy" id="66713"/>
    <lineage>
        <taxon>Eukaryota</taxon>
        <taxon>Metazoa</taxon>
        <taxon>Spiralia</taxon>
        <taxon>Lophotrochozoa</taxon>
        <taxon>Mollusca</taxon>
        <taxon>Bivalvia</taxon>
        <taxon>Autobranchia</taxon>
        <taxon>Pteriomorphia</taxon>
        <taxon>Pterioida</taxon>
        <taxon>Pterioidea</taxon>
        <taxon>Pteriidae</taxon>
        <taxon>Pinctada</taxon>
    </lineage>
</organism>
<keyword evidence="5 9" id="KW-0863">Zinc-finger</keyword>
<comment type="similarity">
    <text evidence="1">Belongs to the vertnin family.</text>
</comment>
<proteinExistence type="inferred from homology"/>
<dbReference type="GO" id="GO:0008270">
    <property type="term" value="F:zinc ion binding"/>
    <property type="evidence" value="ECO:0007669"/>
    <property type="project" value="UniProtKB-KW"/>
</dbReference>
<gene>
    <name evidence="13" type="ORF">FSP39_015680</name>
</gene>
<evidence type="ECO:0000256" key="6">
    <source>
        <dbReference type="ARBA" id="ARBA00022833"/>
    </source>
</evidence>
<dbReference type="PANTHER" id="PTHR16081:SF0">
    <property type="entry name" value="VERTNIN"/>
    <property type="match status" value="1"/>
</dbReference>
<dbReference type="GO" id="GO:0000785">
    <property type="term" value="C:chromatin"/>
    <property type="evidence" value="ECO:0007669"/>
    <property type="project" value="TreeGrafter"/>
</dbReference>
<dbReference type="EMBL" id="VSWD01000005">
    <property type="protein sequence ID" value="KAK3103000.1"/>
    <property type="molecule type" value="Genomic_DNA"/>
</dbReference>
<evidence type="ECO:0000313" key="13">
    <source>
        <dbReference type="EMBL" id="KAK3103000.1"/>
    </source>
</evidence>
<dbReference type="AlphaFoldDB" id="A0AA88YDD8"/>
<feature type="region of interest" description="Disordered" evidence="10">
    <location>
        <begin position="298"/>
        <end position="338"/>
    </location>
</feature>
<evidence type="ECO:0000256" key="3">
    <source>
        <dbReference type="ARBA" id="ARBA00022578"/>
    </source>
</evidence>
<dbReference type="Pfam" id="PF00872">
    <property type="entry name" value="Transposase_mut"/>
    <property type="match status" value="1"/>
</dbReference>
<protein>
    <recommendedName>
        <fullName evidence="2">Vertnin</fullName>
    </recommendedName>
</protein>
<keyword evidence="7" id="KW-0238">DNA-binding</keyword>
<evidence type="ECO:0000256" key="9">
    <source>
        <dbReference type="PROSITE-ProRule" id="PRU00146"/>
    </source>
</evidence>
<dbReference type="InterPro" id="IPR019787">
    <property type="entry name" value="Znf_PHD-finger"/>
</dbReference>
<evidence type="ECO:0000259" key="11">
    <source>
        <dbReference type="PROSITE" id="PS50016"/>
    </source>
</evidence>
<evidence type="ECO:0000256" key="4">
    <source>
        <dbReference type="ARBA" id="ARBA00022723"/>
    </source>
</evidence>
<dbReference type="Proteomes" id="UP001186944">
    <property type="component" value="Unassembled WGS sequence"/>
</dbReference>
<feature type="domain" description="OTU" evidence="12">
    <location>
        <begin position="129"/>
        <end position="280"/>
    </location>
</feature>
<evidence type="ECO:0000256" key="5">
    <source>
        <dbReference type="ARBA" id="ARBA00022771"/>
    </source>
</evidence>
<dbReference type="Gene3D" id="3.30.40.10">
    <property type="entry name" value="Zinc/RING finger domain, C3HC4 (zinc finger)"/>
    <property type="match status" value="1"/>
</dbReference>
<dbReference type="PANTHER" id="PTHR16081">
    <property type="entry name" value="VERTNIN"/>
    <property type="match status" value="1"/>
</dbReference>
<dbReference type="GO" id="GO:0006357">
    <property type="term" value="P:regulation of transcription by RNA polymerase II"/>
    <property type="evidence" value="ECO:0007669"/>
    <property type="project" value="TreeGrafter"/>
</dbReference>
<name>A0AA88YDD8_PINIB</name>
<keyword evidence="6" id="KW-0862">Zinc</keyword>
<reference evidence="13" key="1">
    <citation type="submission" date="2019-08" db="EMBL/GenBank/DDBJ databases">
        <title>The improved chromosome-level genome for the pearl oyster Pinctada fucata martensii using PacBio sequencing and Hi-C.</title>
        <authorList>
            <person name="Zheng Z."/>
        </authorList>
    </citation>
    <scope>NUCLEOTIDE SEQUENCE</scope>
    <source>
        <strain evidence="13">ZZ-2019</strain>
        <tissue evidence="13">Adductor muscle</tissue>
    </source>
</reference>
<keyword evidence="14" id="KW-1185">Reference proteome</keyword>
<evidence type="ECO:0000256" key="1">
    <source>
        <dbReference type="ARBA" id="ARBA00007290"/>
    </source>
</evidence>
<comment type="caution">
    <text evidence="13">The sequence shown here is derived from an EMBL/GenBank/DDBJ whole genome shotgun (WGS) entry which is preliminary data.</text>
</comment>
<dbReference type="PROSITE" id="PS01359">
    <property type="entry name" value="ZF_PHD_1"/>
    <property type="match status" value="1"/>
</dbReference>
<dbReference type="Gene3D" id="3.90.70.80">
    <property type="match status" value="1"/>
</dbReference>
<dbReference type="InterPro" id="IPR003323">
    <property type="entry name" value="OTU_dom"/>
</dbReference>
<feature type="region of interest" description="Disordered" evidence="10">
    <location>
        <begin position="936"/>
        <end position="964"/>
    </location>
</feature>
<sequence length="964" mass="109952">LDFPCGFCNEECVGDSDIWCDKCNLWYHTKCENLSHADFEFLTSTELSYICRKCSRVGNTDVFDFNASLGRLNRFICNDKHLKESAKAEQIFLREFPILESKEQVKFDNWGLSRDATAATLLGTNWKGPVPVSVTGDGNCLFHAISVATTGYQMKSEELRLRTAIEMVLYKDYYVSANKHSDIALCSPDIDVAVNDCTQNKSFSSAWTMHAAASVIRRPIKSVYPVINGPADQCVSILNRVFTPREGIKDQMKEHISIMWSGPRTSKTWTPDHFVPLLVEGNACDNVLNIDDDEDFPPLIRPSKVKTERPSHSSNRSSDHDMSDADNEVNDSSLSDSHCTDHLDVTSLSDVDQPYKDPLTNRLNKKFLTAEKQLEILQSDNPKVTNIPRGIKQNVFFILEDTANTERRSMGKKSEYPDDCGSWKQGANVTKAEYFLKTQIGIQSIKRNKDGLYYRIHKKKNVALNPQPHNDHVICMKRKYSVLARQNEYRKRITWFEGGPYEGTAFAEFIGTFPDDIPSVHGNSKINNKPYQRMTGQQKDIITKGLEENKKPRQIKNEVRMALPDEAVSLKTIRNAKYIHEKKKYPEDKQNLADDVITILNKAYEDPSFVQEVMTSSSQKPPNIICYSEEQMVSLRSSISNGCILGIDRTFNVGSCYLTVITFKNPNIVREETSESPIMLGPVFLHWDGQYHTYQRFLSHLQSRLQGLDQSKIVFGSDGEKAVLNAIQSCFPNAVHTLCTRHLKENLTHNLRKTLPQPEATVIVNKIFNKQSGLLSIDDQITYMEVEGEIQEDHNLPYLTAFLQNVRKNVFLPRMKCKAFKIPKHWTNNNNESYNNIIKLHTNWQIQRLPELIQILRDLDQTQTQNVRDALHHRGEFSVTGPAQCLTVSDAVWVNMTQEQRGRRLSRLLNFITPSSVIKSTDGSLTLPRVARIAKKPGQVKRVKSCKSKSAPKRRKFDSDFQRE</sequence>
<feature type="non-terminal residue" evidence="13">
    <location>
        <position position="1"/>
    </location>
</feature>
<feature type="domain" description="PHD-type" evidence="11">
    <location>
        <begin position="2"/>
        <end position="57"/>
    </location>
</feature>
<keyword evidence="8" id="KW-0233">DNA recombination</keyword>
<dbReference type="InterPro" id="IPR001965">
    <property type="entry name" value="Znf_PHD"/>
</dbReference>
<dbReference type="SMART" id="SM00249">
    <property type="entry name" value="PHD"/>
    <property type="match status" value="1"/>
</dbReference>
<dbReference type="InterPro" id="IPR019786">
    <property type="entry name" value="Zinc_finger_PHD-type_CS"/>
</dbReference>
<evidence type="ECO:0000313" key="14">
    <source>
        <dbReference type="Proteomes" id="UP001186944"/>
    </source>
</evidence>
<dbReference type="SUPFAM" id="SSF57903">
    <property type="entry name" value="FYVE/PHD zinc finger"/>
    <property type="match status" value="1"/>
</dbReference>
<feature type="compositionally biased region" description="Basic and acidic residues" evidence="10">
    <location>
        <begin position="305"/>
        <end position="323"/>
    </location>
</feature>
<dbReference type="InterPro" id="IPR013083">
    <property type="entry name" value="Znf_RING/FYVE/PHD"/>
</dbReference>
<evidence type="ECO:0000256" key="2">
    <source>
        <dbReference type="ARBA" id="ARBA00020188"/>
    </source>
</evidence>
<dbReference type="InterPro" id="IPR001207">
    <property type="entry name" value="Transposase_mutator"/>
</dbReference>
<keyword evidence="3" id="KW-0815">Transposition</keyword>
<evidence type="ECO:0000259" key="12">
    <source>
        <dbReference type="PROSITE" id="PS50802"/>
    </source>
</evidence>
<dbReference type="InterPro" id="IPR047273">
    <property type="entry name" value="VRTN_OTU_dom"/>
</dbReference>
<dbReference type="InterPro" id="IPR011011">
    <property type="entry name" value="Znf_FYVE_PHD"/>
</dbReference>
<feature type="compositionally biased region" description="Basic residues" evidence="10">
    <location>
        <begin position="936"/>
        <end position="956"/>
    </location>
</feature>
<dbReference type="PROSITE" id="PS50802">
    <property type="entry name" value="OTU"/>
    <property type="match status" value="1"/>
</dbReference>
<dbReference type="PROSITE" id="PS50016">
    <property type="entry name" value="ZF_PHD_2"/>
    <property type="match status" value="1"/>
</dbReference>
<dbReference type="CDD" id="cd22791">
    <property type="entry name" value="OTU_VRTN"/>
    <property type="match status" value="1"/>
</dbReference>
<dbReference type="Pfam" id="PF02338">
    <property type="entry name" value="OTU"/>
    <property type="match status" value="1"/>
</dbReference>
<evidence type="ECO:0000256" key="8">
    <source>
        <dbReference type="ARBA" id="ARBA00023172"/>
    </source>
</evidence>
<evidence type="ECO:0000256" key="7">
    <source>
        <dbReference type="ARBA" id="ARBA00023125"/>
    </source>
</evidence>